<name>A0ABR8UC20_9BACL</name>
<comment type="caution">
    <text evidence="1">The sequence shown here is derived from an EMBL/GenBank/DDBJ whole genome shotgun (WGS) entry which is preliminary data.</text>
</comment>
<organism evidence="1 2">
    <name type="scientific">Sporosarcina quadrami</name>
    <dbReference type="NCBI Taxonomy" id="2762234"/>
    <lineage>
        <taxon>Bacteria</taxon>
        <taxon>Bacillati</taxon>
        <taxon>Bacillota</taxon>
        <taxon>Bacilli</taxon>
        <taxon>Bacillales</taxon>
        <taxon>Caryophanaceae</taxon>
        <taxon>Sporosarcina</taxon>
    </lineage>
</organism>
<gene>
    <name evidence="1" type="ORF">H9649_13250</name>
</gene>
<sequence>MILFFAFFLLFGCSDNQSSHSKEDVEIKSHIDDPVNITEEEAIEIALQQARADGYESPTLLDGNSSKIAFVYSIKYDRDMKVYDVLLSTPEDMFAVYYYVSTENGELIESTH</sequence>
<evidence type="ECO:0000313" key="1">
    <source>
        <dbReference type="EMBL" id="MBD7985555.1"/>
    </source>
</evidence>
<keyword evidence="2" id="KW-1185">Reference proteome</keyword>
<proteinExistence type="predicted"/>
<accession>A0ABR8UC20</accession>
<reference evidence="1 2" key="1">
    <citation type="submission" date="2020-08" db="EMBL/GenBank/DDBJ databases">
        <title>A Genomic Blueprint of the Chicken Gut Microbiome.</title>
        <authorList>
            <person name="Gilroy R."/>
            <person name="Ravi A."/>
            <person name="Getino M."/>
            <person name="Pursley I."/>
            <person name="Horton D.L."/>
            <person name="Alikhan N.-F."/>
            <person name="Baker D."/>
            <person name="Gharbi K."/>
            <person name="Hall N."/>
            <person name="Watson M."/>
            <person name="Adriaenssens E.M."/>
            <person name="Foster-Nyarko E."/>
            <person name="Jarju S."/>
            <person name="Secka A."/>
            <person name="Antonio M."/>
            <person name="Oren A."/>
            <person name="Chaudhuri R."/>
            <person name="La Ragione R.M."/>
            <person name="Hildebrand F."/>
            <person name="Pallen M.J."/>
        </authorList>
    </citation>
    <scope>NUCLEOTIDE SEQUENCE [LARGE SCALE GENOMIC DNA]</scope>
    <source>
        <strain evidence="1 2">Sa2YVA2</strain>
    </source>
</reference>
<dbReference type="EMBL" id="JACSQN010000012">
    <property type="protein sequence ID" value="MBD7985555.1"/>
    <property type="molecule type" value="Genomic_DNA"/>
</dbReference>
<dbReference type="Proteomes" id="UP000626786">
    <property type="component" value="Unassembled WGS sequence"/>
</dbReference>
<protein>
    <submittedName>
        <fullName evidence="1">PepSY domain-containing protein</fullName>
    </submittedName>
</protein>
<evidence type="ECO:0000313" key="2">
    <source>
        <dbReference type="Proteomes" id="UP000626786"/>
    </source>
</evidence>